<keyword evidence="4" id="KW-1185">Reference proteome</keyword>
<dbReference type="Proteomes" id="UP001215598">
    <property type="component" value="Unassembled WGS sequence"/>
</dbReference>
<dbReference type="EMBL" id="JARKIB010000201">
    <property type="protein sequence ID" value="KAJ7724556.1"/>
    <property type="molecule type" value="Genomic_DNA"/>
</dbReference>
<evidence type="ECO:0000313" key="3">
    <source>
        <dbReference type="EMBL" id="KAJ7724558.1"/>
    </source>
</evidence>
<dbReference type="AlphaFoldDB" id="A0AAD7HPG4"/>
<dbReference type="EMBL" id="JARKIB010000201">
    <property type="protein sequence ID" value="KAJ7724558.1"/>
    <property type="molecule type" value="Genomic_DNA"/>
</dbReference>
<evidence type="ECO:0000313" key="2">
    <source>
        <dbReference type="EMBL" id="KAJ7724556.1"/>
    </source>
</evidence>
<proteinExistence type="predicted"/>
<protein>
    <submittedName>
        <fullName evidence="3">Uncharacterized protein</fullName>
    </submittedName>
</protein>
<evidence type="ECO:0000256" key="1">
    <source>
        <dbReference type="SAM" id="MobiDB-lite"/>
    </source>
</evidence>
<reference evidence="3" key="1">
    <citation type="submission" date="2023-03" db="EMBL/GenBank/DDBJ databases">
        <title>Massive genome expansion in bonnet fungi (Mycena s.s.) driven by repeated elements and novel gene families across ecological guilds.</title>
        <authorList>
            <consortium name="Lawrence Berkeley National Laboratory"/>
            <person name="Harder C.B."/>
            <person name="Miyauchi S."/>
            <person name="Viragh M."/>
            <person name="Kuo A."/>
            <person name="Thoen E."/>
            <person name="Andreopoulos B."/>
            <person name="Lu D."/>
            <person name="Skrede I."/>
            <person name="Drula E."/>
            <person name="Henrissat B."/>
            <person name="Morin E."/>
            <person name="Kohler A."/>
            <person name="Barry K."/>
            <person name="LaButti K."/>
            <person name="Morin E."/>
            <person name="Salamov A."/>
            <person name="Lipzen A."/>
            <person name="Mereny Z."/>
            <person name="Hegedus B."/>
            <person name="Baldrian P."/>
            <person name="Stursova M."/>
            <person name="Weitz H."/>
            <person name="Taylor A."/>
            <person name="Grigoriev I.V."/>
            <person name="Nagy L.G."/>
            <person name="Martin F."/>
            <person name="Kauserud H."/>
        </authorList>
    </citation>
    <scope>NUCLEOTIDE SEQUENCE</scope>
    <source>
        <strain evidence="3">CBHHK182m</strain>
    </source>
</reference>
<comment type="caution">
    <text evidence="3">The sequence shown here is derived from an EMBL/GenBank/DDBJ whole genome shotgun (WGS) entry which is preliminary data.</text>
</comment>
<accession>A0AAD7HPG4</accession>
<name>A0AAD7HPG4_9AGAR</name>
<feature type="region of interest" description="Disordered" evidence="1">
    <location>
        <begin position="60"/>
        <end position="80"/>
    </location>
</feature>
<gene>
    <name evidence="2" type="ORF">B0H16DRAFT_1596032</name>
    <name evidence="3" type="ORF">B0H16DRAFT_1596040</name>
</gene>
<sequence>MDSLTFPDAPALPAKPMEVVRDQAAHLMSMLTSDPNVTPEDLQTLQGFYTELEQRRTRLEQSVNDDLRNEKPEAVTEDIQPTDKEQAFQFTGFLASLDPSDETTKLMIQGSKKVVAALGLVEAGGDFLANVPMENILEMYGRIQSREDALIVGPRPVSAISARLYFSEAIAFSEAVQAMIVLHMKVRAEDSEGSSVEDIQETAT</sequence>
<evidence type="ECO:0000313" key="4">
    <source>
        <dbReference type="Proteomes" id="UP001215598"/>
    </source>
</evidence>
<feature type="compositionally biased region" description="Basic and acidic residues" evidence="1">
    <location>
        <begin position="60"/>
        <end position="74"/>
    </location>
</feature>
<organism evidence="3 4">
    <name type="scientific">Mycena metata</name>
    <dbReference type="NCBI Taxonomy" id="1033252"/>
    <lineage>
        <taxon>Eukaryota</taxon>
        <taxon>Fungi</taxon>
        <taxon>Dikarya</taxon>
        <taxon>Basidiomycota</taxon>
        <taxon>Agaricomycotina</taxon>
        <taxon>Agaricomycetes</taxon>
        <taxon>Agaricomycetidae</taxon>
        <taxon>Agaricales</taxon>
        <taxon>Marasmiineae</taxon>
        <taxon>Mycenaceae</taxon>
        <taxon>Mycena</taxon>
    </lineage>
</organism>